<dbReference type="EMBL" id="JABJWZ010000388">
    <property type="protein sequence ID" value="MBB1256553.1"/>
    <property type="molecule type" value="Genomic_DNA"/>
</dbReference>
<evidence type="ECO:0000313" key="2">
    <source>
        <dbReference type="EMBL" id="MBB1256553.1"/>
    </source>
</evidence>
<gene>
    <name evidence="2" type="ORF">H3146_24855</name>
</gene>
<sequence length="66" mass="7195">MKRLHITPTGWPSGVPAGRRSEHSRALDGDASRMVRPYVLADQPAPRWVSLSGGPRGPWLLAPEVP</sequence>
<dbReference type="RefSeq" id="WP_181355509.1">
    <property type="nucleotide sequence ID" value="NZ_JABJWZ010000388.1"/>
</dbReference>
<feature type="compositionally biased region" description="Basic and acidic residues" evidence="1">
    <location>
        <begin position="19"/>
        <end position="32"/>
    </location>
</feature>
<protein>
    <submittedName>
        <fullName evidence="2">Uncharacterized protein</fullName>
    </submittedName>
</protein>
<dbReference type="AlphaFoldDB" id="A0A7W3WQA6"/>
<dbReference type="Proteomes" id="UP000525686">
    <property type="component" value="Unassembled WGS sequence"/>
</dbReference>
<feature type="region of interest" description="Disordered" evidence="1">
    <location>
        <begin position="1"/>
        <end position="32"/>
    </location>
</feature>
<evidence type="ECO:0000256" key="1">
    <source>
        <dbReference type="SAM" id="MobiDB-lite"/>
    </source>
</evidence>
<accession>A0A7W3WQA6</accession>
<evidence type="ECO:0000313" key="3">
    <source>
        <dbReference type="Proteomes" id="UP000525686"/>
    </source>
</evidence>
<name>A0A7W3WQA6_9ACTN</name>
<comment type="caution">
    <text evidence="2">The sequence shown here is derived from an EMBL/GenBank/DDBJ whole genome shotgun (WGS) entry which is preliminary data.</text>
</comment>
<proteinExistence type="predicted"/>
<organism evidence="2 3">
    <name type="scientific">Streptomyces alkaliterrae</name>
    <dbReference type="NCBI Taxonomy" id="2213162"/>
    <lineage>
        <taxon>Bacteria</taxon>
        <taxon>Bacillati</taxon>
        <taxon>Actinomycetota</taxon>
        <taxon>Actinomycetes</taxon>
        <taxon>Kitasatosporales</taxon>
        <taxon>Streptomycetaceae</taxon>
        <taxon>Streptomyces</taxon>
    </lineage>
</organism>
<reference evidence="3" key="1">
    <citation type="submission" date="2020-05" db="EMBL/GenBank/DDBJ databases">
        <title>Classification of alakaliphilic streptomycetes isolated from an alkaline soil next to Lonar Crater, India and a proposal for the recognition of Streptomyces alkaliterrae sp. nov.</title>
        <authorList>
            <person name="Golinska P."/>
        </authorList>
    </citation>
    <scope>NUCLEOTIDE SEQUENCE [LARGE SCALE GENOMIC DNA]</scope>
    <source>
        <strain evidence="3">OF3</strain>
    </source>
</reference>